<feature type="transmembrane region" description="Helical" evidence="2">
    <location>
        <begin position="12"/>
        <end position="33"/>
    </location>
</feature>
<dbReference type="InterPro" id="IPR014717">
    <property type="entry name" value="Transl_elong_EF1B/ribsomal_bS6"/>
</dbReference>
<reference evidence="3 4" key="1">
    <citation type="journal article" date="2017" name="ISME J.">
        <title>Potential for microbial H2 and metal transformations associated with novel bacteria and archaea in deep terrestrial subsurface sediments.</title>
        <authorList>
            <person name="Hernsdorf A.W."/>
            <person name="Amano Y."/>
            <person name="Miyakawa K."/>
            <person name="Ise K."/>
            <person name="Suzuki Y."/>
            <person name="Anantharaman K."/>
            <person name="Probst A."/>
            <person name="Burstein D."/>
            <person name="Thomas B.C."/>
            <person name="Banfield J.F."/>
        </authorList>
    </citation>
    <scope>NUCLEOTIDE SEQUENCE [LARGE SCALE GENOMIC DNA]</scope>
    <source>
        <strain evidence="3">HGW-Wallbacteria-1</strain>
    </source>
</reference>
<keyword evidence="2" id="KW-0812">Transmembrane</keyword>
<gene>
    <name evidence="3" type="ORF">CVV64_09035</name>
</gene>
<dbReference type="AlphaFoldDB" id="A0A2N1PQ90"/>
<keyword evidence="2" id="KW-1133">Transmembrane helix</keyword>
<sequence>MRTRQACIVERVIIYTSIAIVIIASIVATVMFIKKGREIAADRIKFTQQAEDAVQALKKDLESKKREIPKLRNQLNDKLRLDELAKKAFDEKLQELDRYFRIIPSVDQKPVLLNDIAEIAKKLDVQKKNITTEPLVDGTQPGTKLFQFSMTLEGKYPAVKEMLWRLENMKIVVRMTKTEGFKIITLNNDNQKMEVSLKLFTYFFVD</sequence>
<evidence type="ECO:0000256" key="2">
    <source>
        <dbReference type="SAM" id="Phobius"/>
    </source>
</evidence>
<dbReference type="EMBL" id="PGXC01000005">
    <property type="protein sequence ID" value="PKK90498.1"/>
    <property type="molecule type" value="Genomic_DNA"/>
</dbReference>
<name>A0A2N1PQ90_9BACT</name>
<dbReference type="Gene3D" id="3.30.70.60">
    <property type="match status" value="1"/>
</dbReference>
<comment type="caution">
    <text evidence="3">The sequence shown here is derived from an EMBL/GenBank/DDBJ whole genome shotgun (WGS) entry which is preliminary data.</text>
</comment>
<organism evidence="3 4">
    <name type="scientific">Candidatus Wallbacteria bacterium HGW-Wallbacteria-1</name>
    <dbReference type="NCBI Taxonomy" id="2013854"/>
    <lineage>
        <taxon>Bacteria</taxon>
        <taxon>Candidatus Walliibacteriota</taxon>
    </lineage>
</organism>
<feature type="coiled-coil region" evidence="1">
    <location>
        <begin position="47"/>
        <end position="81"/>
    </location>
</feature>
<evidence type="ECO:0000313" key="3">
    <source>
        <dbReference type="EMBL" id="PKK90498.1"/>
    </source>
</evidence>
<dbReference type="Proteomes" id="UP000233256">
    <property type="component" value="Unassembled WGS sequence"/>
</dbReference>
<keyword evidence="1" id="KW-0175">Coiled coil</keyword>
<protein>
    <submittedName>
        <fullName evidence="3">Uncharacterized protein</fullName>
    </submittedName>
</protein>
<keyword evidence="2" id="KW-0472">Membrane</keyword>
<evidence type="ECO:0000256" key="1">
    <source>
        <dbReference type="SAM" id="Coils"/>
    </source>
</evidence>
<accession>A0A2N1PQ90</accession>
<evidence type="ECO:0000313" key="4">
    <source>
        <dbReference type="Proteomes" id="UP000233256"/>
    </source>
</evidence>
<proteinExistence type="predicted"/>